<dbReference type="InterPro" id="IPR036860">
    <property type="entry name" value="SH2_dom_sf"/>
</dbReference>
<dbReference type="PRINTS" id="PR00109">
    <property type="entry name" value="TYRKINASE"/>
</dbReference>
<evidence type="ECO:0000256" key="2">
    <source>
        <dbReference type="ARBA" id="ARBA00022741"/>
    </source>
</evidence>
<comment type="similarity">
    <text evidence="9">Belongs to the protein kinase superfamily. Tyr protein kinase family.</text>
</comment>
<evidence type="ECO:0000256" key="1">
    <source>
        <dbReference type="ARBA" id="ARBA00022679"/>
    </source>
</evidence>
<feature type="binding site" evidence="8">
    <location>
        <position position="226"/>
    </location>
    <ligand>
        <name>ATP</name>
        <dbReference type="ChEBI" id="CHEBI:30616"/>
    </ligand>
</feature>
<dbReference type="InterPro" id="IPR020635">
    <property type="entry name" value="Tyr_kinase_cat_dom"/>
</dbReference>
<dbReference type="SMART" id="SM00252">
    <property type="entry name" value="SH2"/>
    <property type="match status" value="1"/>
</dbReference>
<dbReference type="AlphaFoldDB" id="A0AA39I6E2"/>
<keyword evidence="4 8" id="KW-0067">ATP-binding</keyword>
<dbReference type="GO" id="GO:0005524">
    <property type="term" value="F:ATP binding"/>
    <property type="evidence" value="ECO:0007669"/>
    <property type="project" value="UniProtKB-UniRule"/>
</dbReference>
<evidence type="ECO:0000256" key="8">
    <source>
        <dbReference type="PROSITE-ProRule" id="PRU10141"/>
    </source>
</evidence>
<dbReference type="InterPro" id="IPR017441">
    <property type="entry name" value="Protein_kinase_ATP_BS"/>
</dbReference>
<dbReference type="InterPro" id="IPR011009">
    <property type="entry name" value="Kinase-like_dom_sf"/>
</dbReference>
<evidence type="ECO:0000256" key="4">
    <source>
        <dbReference type="ARBA" id="ARBA00022840"/>
    </source>
</evidence>
<dbReference type="SUPFAM" id="SSF55550">
    <property type="entry name" value="SH2 domain"/>
    <property type="match status" value="1"/>
</dbReference>
<organism evidence="13 14">
    <name type="scientific">Steinernema hermaphroditum</name>
    <dbReference type="NCBI Taxonomy" id="289476"/>
    <lineage>
        <taxon>Eukaryota</taxon>
        <taxon>Metazoa</taxon>
        <taxon>Ecdysozoa</taxon>
        <taxon>Nematoda</taxon>
        <taxon>Chromadorea</taxon>
        <taxon>Rhabditida</taxon>
        <taxon>Tylenchina</taxon>
        <taxon>Panagrolaimomorpha</taxon>
        <taxon>Strongyloidoidea</taxon>
        <taxon>Steinernematidae</taxon>
        <taxon>Steinernema</taxon>
    </lineage>
</organism>
<feature type="domain" description="Protein kinase" evidence="12">
    <location>
        <begin position="195"/>
        <end position="451"/>
    </location>
</feature>
<dbReference type="SMART" id="SM00219">
    <property type="entry name" value="TyrKc"/>
    <property type="match status" value="1"/>
</dbReference>
<feature type="region of interest" description="Disordered" evidence="10">
    <location>
        <begin position="1"/>
        <end position="54"/>
    </location>
</feature>
<accession>A0AA39I6E2</accession>
<dbReference type="InterPro" id="IPR000980">
    <property type="entry name" value="SH2"/>
</dbReference>
<keyword evidence="14" id="KW-1185">Reference proteome</keyword>
<comment type="caution">
    <text evidence="13">The sequence shown here is derived from an EMBL/GenBank/DDBJ whole genome shotgun (WGS) entry which is preliminary data.</text>
</comment>
<feature type="domain" description="SH2" evidence="11">
    <location>
        <begin position="90"/>
        <end position="183"/>
    </location>
</feature>
<dbReference type="Gene3D" id="1.10.510.10">
    <property type="entry name" value="Transferase(Phosphotransferase) domain 1"/>
    <property type="match status" value="1"/>
</dbReference>
<evidence type="ECO:0000256" key="7">
    <source>
        <dbReference type="PROSITE-ProRule" id="PRU00191"/>
    </source>
</evidence>
<dbReference type="PROSITE" id="PS50011">
    <property type="entry name" value="PROTEIN_KINASE_DOM"/>
    <property type="match status" value="1"/>
</dbReference>
<evidence type="ECO:0000313" key="14">
    <source>
        <dbReference type="Proteomes" id="UP001175271"/>
    </source>
</evidence>
<dbReference type="Pfam" id="PF00017">
    <property type="entry name" value="SH2"/>
    <property type="match status" value="1"/>
</dbReference>
<dbReference type="EC" id="2.7.10.2" evidence="9"/>
<keyword evidence="7" id="KW-0727">SH2 domain</keyword>
<name>A0AA39I6E2_9BILA</name>
<dbReference type="CDD" id="cd00192">
    <property type="entry name" value="PTKc"/>
    <property type="match status" value="1"/>
</dbReference>
<reference evidence="13" key="1">
    <citation type="submission" date="2023-06" db="EMBL/GenBank/DDBJ databases">
        <title>Genomic analysis of the entomopathogenic nematode Steinernema hermaphroditum.</title>
        <authorList>
            <person name="Schwarz E.M."/>
            <person name="Heppert J.K."/>
            <person name="Baniya A."/>
            <person name="Schwartz H.T."/>
            <person name="Tan C.-H."/>
            <person name="Antoshechkin I."/>
            <person name="Sternberg P.W."/>
            <person name="Goodrich-Blair H."/>
            <person name="Dillman A.R."/>
        </authorList>
    </citation>
    <scope>NUCLEOTIDE SEQUENCE</scope>
    <source>
        <strain evidence="13">PS9179</strain>
        <tissue evidence="13">Whole animal</tissue>
    </source>
</reference>
<evidence type="ECO:0000256" key="6">
    <source>
        <dbReference type="ARBA" id="ARBA00051245"/>
    </source>
</evidence>
<dbReference type="SUPFAM" id="SSF56112">
    <property type="entry name" value="Protein kinase-like (PK-like)"/>
    <property type="match status" value="1"/>
</dbReference>
<keyword evidence="5 9" id="KW-0829">Tyrosine-protein kinase</keyword>
<gene>
    <name evidence="13" type="ORF">QR680_013292</name>
</gene>
<dbReference type="InterPro" id="IPR000719">
    <property type="entry name" value="Prot_kinase_dom"/>
</dbReference>
<evidence type="ECO:0000256" key="5">
    <source>
        <dbReference type="ARBA" id="ARBA00023137"/>
    </source>
</evidence>
<dbReference type="InterPro" id="IPR001245">
    <property type="entry name" value="Ser-Thr/Tyr_kinase_cat_dom"/>
</dbReference>
<dbReference type="InterPro" id="IPR008266">
    <property type="entry name" value="Tyr_kinase_AS"/>
</dbReference>
<dbReference type="PROSITE" id="PS00107">
    <property type="entry name" value="PROTEIN_KINASE_ATP"/>
    <property type="match status" value="1"/>
</dbReference>
<protein>
    <recommendedName>
        <fullName evidence="9">Tyrosine-protein kinase</fullName>
        <ecNumber evidence="9">2.7.10.2</ecNumber>
    </recommendedName>
</protein>
<dbReference type="InterPro" id="IPR050198">
    <property type="entry name" value="Non-receptor_tyrosine_kinases"/>
</dbReference>
<evidence type="ECO:0000259" key="11">
    <source>
        <dbReference type="PROSITE" id="PS50001"/>
    </source>
</evidence>
<dbReference type="Pfam" id="PF07714">
    <property type="entry name" value="PK_Tyr_Ser-Thr"/>
    <property type="match status" value="1"/>
</dbReference>
<evidence type="ECO:0000259" key="12">
    <source>
        <dbReference type="PROSITE" id="PS50011"/>
    </source>
</evidence>
<dbReference type="Proteomes" id="UP001175271">
    <property type="component" value="Unassembled WGS sequence"/>
</dbReference>
<keyword evidence="2 8" id="KW-0547">Nucleotide-binding</keyword>
<dbReference type="PROSITE" id="PS50001">
    <property type="entry name" value="SH2"/>
    <property type="match status" value="1"/>
</dbReference>
<comment type="catalytic activity">
    <reaction evidence="6 9">
        <text>L-tyrosyl-[protein] + ATP = O-phospho-L-tyrosyl-[protein] + ADP + H(+)</text>
        <dbReference type="Rhea" id="RHEA:10596"/>
        <dbReference type="Rhea" id="RHEA-COMP:10136"/>
        <dbReference type="Rhea" id="RHEA-COMP:20101"/>
        <dbReference type="ChEBI" id="CHEBI:15378"/>
        <dbReference type="ChEBI" id="CHEBI:30616"/>
        <dbReference type="ChEBI" id="CHEBI:46858"/>
        <dbReference type="ChEBI" id="CHEBI:61978"/>
        <dbReference type="ChEBI" id="CHEBI:456216"/>
        <dbReference type="EC" id="2.7.10.2"/>
    </reaction>
</comment>
<evidence type="ECO:0000313" key="13">
    <source>
        <dbReference type="EMBL" id="KAK0417945.1"/>
    </source>
</evidence>
<evidence type="ECO:0000256" key="9">
    <source>
        <dbReference type="RuleBase" id="RU362096"/>
    </source>
</evidence>
<keyword evidence="1 9" id="KW-0808">Transferase</keyword>
<dbReference type="GO" id="GO:0004715">
    <property type="term" value="F:non-membrane spanning protein tyrosine kinase activity"/>
    <property type="evidence" value="ECO:0007669"/>
    <property type="project" value="UniProtKB-EC"/>
</dbReference>
<dbReference type="Gene3D" id="3.30.505.10">
    <property type="entry name" value="SH2 domain"/>
    <property type="match status" value="1"/>
</dbReference>
<dbReference type="PROSITE" id="PS00109">
    <property type="entry name" value="PROTEIN_KINASE_TYR"/>
    <property type="match status" value="1"/>
</dbReference>
<evidence type="ECO:0000256" key="10">
    <source>
        <dbReference type="SAM" id="MobiDB-lite"/>
    </source>
</evidence>
<dbReference type="PANTHER" id="PTHR24418">
    <property type="entry name" value="TYROSINE-PROTEIN KINASE"/>
    <property type="match status" value="1"/>
</dbReference>
<proteinExistence type="inferred from homology"/>
<sequence length="456" mass="51348">MFSRMDSILRNPARTKNPQENLARLENSVRQSEFGAAPASPNEVTAKSDKSDLVPLPLQGLPSESPKKHRANMRHVGIQGIDKALLEEAYYHGVVGRPDVDEALQRDGDFLVCMPQDESSRNVVSLAVRFNGRPRYFVVGKTKKGRFHVSSRCFDTVPLMVAHYAATREAIHPELPIVLKRAVPHPAWLLSHDRIRLGDQIGKGAFGCVYKAQLIVGSAVETVAVKTFRGQTTDSRKLSLFLQEARTMRNYKHAHIVHLVGIACQQEPLMIVLEFAGGGSLLHHLRNQGINLGVAQRYHFAAEAASGMRYLEKLKCIHRDVAARNCLLTEALQVKIADFGLSMKEAEQMKELEDVVMPIRWLAPEVLRNHLFSTKSDVWAFGVLLYEIFTDGAEPYPGMTTKEVRARLTDFSGFRMEMSVDLPPAIRRLIHDCWQEEPTRRPTFKALHKSLDKVKF</sequence>
<keyword evidence="3 9" id="KW-0418">Kinase</keyword>
<dbReference type="EMBL" id="JAUCMV010000002">
    <property type="protein sequence ID" value="KAK0417945.1"/>
    <property type="molecule type" value="Genomic_DNA"/>
</dbReference>
<evidence type="ECO:0000256" key="3">
    <source>
        <dbReference type="ARBA" id="ARBA00022777"/>
    </source>
</evidence>
<dbReference type="Gene3D" id="3.30.200.20">
    <property type="entry name" value="Phosphorylase Kinase, domain 1"/>
    <property type="match status" value="1"/>
</dbReference>